<dbReference type="EMBL" id="CM017657">
    <property type="protein sequence ID" value="TYI65712.1"/>
    <property type="molecule type" value="Genomic_DNA"/>
</dbReference>
<keyword evidence="2" id="KW-1185">Reference proteome</keyword>
<gene>
    <name evidence="1" type="ORF">E1A91_D09G175300v1</name>
</gene>
<accession>A0A5D2TKD3</accession>
<evidence type="ECO:0000313" key="1">
    <source>
        <dbReference type="EMBL" id="TYI65712.1"/>
    </source>
</evidence>
<organism evidence="1 2">
    <name type="scientific">Gossypium mustelinum</name>
    <name type="common">Cotton</name>
    <name type="synonym">Gossypium caicoense</name>
    <dbReference type="NCBI Taxonomy" id="34275"/>
    <lineage>
        <taxon>Eukaryota</taxon>
        <taxon>Viridiplantae</taxon>
        <taxon>Streptophyta</taxon>
        <taxon>Embryophyta</taxon>
        <taxon>Tracheophyta</taxon>
        <taxon>Spermatophyta</taxon>
        <taxon>Magnoliopsida</taxon>
        <taxon>eudicotyledons</taxon>
        <taxon>Gunneridae</taxon>
        <taxon>Pentapetalae</taxon>
        <taxon>rosids</taxon>
        <taxon>malvids</taxon>
        <taxon>Malvales</taxon>
        <taxon>Malvaceae</taxon>
        <taxon>Malvoideae</taxon>
        <taxon>Gossypium</taxon>
    </lineage>
</organism>
<protein>
    <submittedName>
        <fullName evidence="1">Uncharacterized protein</fullName>
    </submittedName>
</protein>
<evidence type="ECO:0000313" key="2">
    <source>
        <dbReference type="Proteomes" id="UP000323597"/>
    </source>
</evidence>
<proteinExistence type="predicted"/>
<name>A0A5D2TKD3_GOSMU</name>
<dbReference type="AlphaFoldDB" id="A0A5D2TKD3"/>
<reference evidence="1 2" key="1">
    <citation type="submission" date="2019-07" db="EMBL/GenBank/DDBJ databases">
        <title>WGS assembly of Gossypium mustelinum.</title>
        <authorList>
            <person name="Chen Z.J."/>
            <person name="Sreedasyam A."/>
            <person name="Ando A."/>
            <person name="Song Q."/>
            <person name="De L."/>
            <person name="Hulse-Kemp A."/>
            <person name="Ding M."/>
            <person name="Ye W."/>
            <person name="Kirkbride R."/>
            <person name="Jenkins J."/>
            <person name="Plott C."/>
            <person name="Lovell J."/>
            <person name="Lin Y.-M."/>
            <person name="Vaughn R."/>
            <person name="Liu B."/>
            <person name="Li W."/>
            <person name="Simpson S."/>
            <person name="Scheffler B."/>
            <person name="Saski C."/>
            <person name="Grover C."/>
            <person name="Hu G."/>
            <person name="Conover J."/>
            <person name="Carlson J."/>
            <person name="Shu S."/>
            <person name="Boston L."/>
            <person name="Williams M."/>
            <person name="Peterson D."/>
            <person name="Mcgee K."/>
            <person name="Jones D."/>
            <person name="Wendel J."/>
            <person name="Stelly D."/>
            <person name="Grimwood J."/>
            <person name="Schmutz J."/>
        </authorList>
    </citation>
    <scope>NUCLEOTIDE SEQUENCE [LARGE SCALE GENOMIC DNA]</scope>
    <source>
        <strain evidence="1">1408120.09</strain>
    </source>
</reference>
<sequence>MGAATPIPPPPDTSISSLSLSLSLSCAESIPVFQFRRFCCQNFSAQGIGSFRRILQNIIRHTVDLILQQLKILFSCWGFISNFHNSRKRGTSIDGDRYL</sequence>
<dbReference type="Proteomes" id="UP000323597">
    <property type="component" value="Chromosome D09"/>
</dbReference>